<dbReference type="RefSeq" id="WP_076461826.1">
    <property type="nucleotide sequence ID" value="NZ_FTMN01000002.1"/>
</dbReference>
<sequence>MIGMSEQDLYLRLSTAPAITALVGDRVDNGDLPEGKELPAVTFMYVSDRPLNTLLGYTGHSHNRYSISVWANSYRQAKELQAAVIGVMSDQILLGQLPLHERDKKLFRFAIDFSIYE</sequence>
<proteinExistence type="predicted"/>
<evidence type="ECO:0000313" key="1">
    <source>
        <dbReference type="EMBL" id="SIQ13776.1"/>
    </source>
</evidence>
<protein>
    <recommendedName>
        <fullName evidence="3">DUF3168 domain-containing protein</fullName>
    </recommendedName>
</protein>
<name>A0A1N6QBH5_9GAMM</name>
<reference evidence="1 2" key="1">
    <citation type="submission" date="2017-01" db="EMBL/GenBank/DDBJ databases">
        <authorList>
            <person name="Mah S.A."/>
            <person name="Swanson W.J."/>
            <person name="Moy G.W."/>
            <person name="Vacquier V.D."/>
        </authorList>
    </citation>
    <scope>NUCLEOTIDE SEQUENCE [LARGE SCALE GENOMIC DNA]</scope>
    <source>
        <strain evidence="1 2">DSM 7027</strain>
    </source>
</reference>
<evidence type="ECO:0008006" key="3">
    <source>
        <dbReference type="Google" id="ProtNLM"/>
    </source>
</evidence>
<accession>A0A1N6QBH5</accession>
<organism evidence="1 2">
    <name type="scientific">Marinobacterium stanieri</name>
    <dbReference type="NCBI Taxonomy" id="49186"/>
    <lineage>
        <taxon>Bacteria</taxon>
        <taxon>Pseudomonadati</taxon>
        <taxon>Pseudomonadota</taxon>
        <taxon>Gammaproteobacteria</taxon>
        <taxon>Oceanospirillales</taxon>
        <taxon>Oceanospirillaceae</taxon>
        <taxon>Marinobacterium</taxon>
    </lineage>
</organism>
<evidence type="ECO:0000313" key="2">
    <source>
        <dbReference type="Proteomes" id="UP000186895"/>
    </source>
</evidence>
<dbReference type="Pfam" id="PF11367">
    <property type="entry name" value="Tail_completion_gp17"/>
    <property type="match status" value="1"/>
</dbReference>
<dbReference type="AlphaFoldDB" id="A0A1N6QBH5"/>
<dbReference type="Proteomes" id="UP000186895">
    <property type="component" value="Unassembled WGS sequence"/>
</dbReference>
<dbReference type="InterPro" id="IPR053745">
    <property type="entry name" value="Viral_Tail_Comp_sf"/>
</dbReference>
<dbReference type="EMBL" id="FTMN01000002">
    <property type="protein sequence ID" value="SIQ13776.1"/>
    <property type="molecule type" value="Genomic_DNA"/>
</dbReference>
<dbReference type="STRING" id="49186.SAMN05421647_102388"/>
<dbReference type="Gene3D" id="3.30.2000.30">
    <property type="match status" value="1"/>
</dbReference>
<gene>
    <name evidence="1" type="ORF">SAMN05421647_102388</name>
</gene>
<dbReference type="InterPro" id="IPR021508">
    <property type="entry name" value="Gp17-like"/>
</dbReference>
<keyword evidence="2" id="KW-1185">Reference proteome</keyword>